<reference evidence="3 4" key="1">
    <citation type="submission" date="2016-01" db="EMBL/GenBank/DDBJ databases">
        <title>Genome sequencing of Roseivirga echinicomitans KMM 6058.</title>
        <authorList>
            <person name="Selvaratnam C."/>
            <person name="Thevarajoo S."/>
            <person name="Goh K.M."/>
            <person name="Ee R."/>
            <person name="Chan K.-G."/>
            <person name="Chong C.S."/>
        </authorList>
    </citation>
    <scope>NUCLEOTIDE SEQUENCE [LARGE SCALE GENOMIC DNA]</scope>
    <source>
        <strain evidence="3 4">KMM 6058</strain>
    </source>
</reference>
<dbReference type="SUPFAM" id="SSF50037">
    <property type="entry name" value="C-terminal domain of transcriptional repressors"/>
    <property type="match status" value="1"/>
</dbReference>
<feature type="domain" description="Ferrous iron transporter FeoA-like" evidence="2">
    <location>
        <begin position="22"/>
        <end position="93"/>
    </location>
</feature>
<keyword evidence="4" id="KW-1185">Reference proteome</keyword>
<dbReference type="SMART" id="SM00899">
    <property type="entry name" value="FeoA"/>
    <property type="match status" value="1"/>
</dbReference>
<sequence length="93" mass="10185">MSIDSSKLRLFIFNLNKHRAVKSLAELKKNERGIIKGFKDDSLSVKLIEMGCLPGTEVSVDLIAPFGDPIAIGVSGYCLSLRKDEAACIMIED</sequence>
<dbReference type="STRING" id="296218.AWN68_01585"/>
<dbReference type="InterPro" id="IPR038157">
    <property type="entry name" value="FeoA_core_dom"/>
</dbReference>
<evidence type="ECO:0000313" key="3">
    <source>
        <dbReference type="EMBL" id="KYG83897.1"/>
    </source>
</evidence>
<dbReference type="EMBL" id="LRDB01000001">
    <property type="protein sequence ID" value="KYG83897.1"/>
    <property type="molecule type" value="Genomic_DNA"/>
</dbReference>
<gene>
    <name evidence="3" type="ORF">AWN68_01585</name>
</gene>
<dbReference type="PANTHER" id="PTHR42954:SF2">
    <property type="entry name" value="FE(2+) TRANSPORT PROTEIN A"/>
    <property type="match status" value="1"/>
</dbReference>
<dbReference type="OrthoDB" id="9811076at2"/>
<dbReference type="InterPro" id="IPR052713">
    <property type="entry name" value="FeoA"/>
</dbReference>
<dbReference type="PANTHER" id="PTHR42954">
    <property type="entry name" value="FE(2+) TRANSPORT PROTEIN A"/>
    <property type="match status" value="1"/>
</dbReference>
<evidence type="ECO:0000259" key="2">
    <source>
        <dbReference type="SMART" id="SM00899"/>
    </source>
</evidence>
<dbReference type="Proteomes" id="UP000075615">
    <property type="component" value="Unassembled WGS sequence"/>
</dbReference>
<dbReference type="InterPro" id="IPR008988">
    <property type="entry name" value="Transcriptional_repressor_C"/>
</dbReference>
<dbReference type="GO" id="GO:0046914">
    <property type="term" value="F:transition metal ion binding"/>
    <property type="evidence" value="ECO:0007669"/>
    <property type="project" value="InterPro"/>
</dbReference>
<dbReference type="AlphaFoldDB" id="A0A150XYR3"/>
<evidence type="ECO:0000256" key="1">
    <source>
        <dbReference type="ARBA" id="ARBA00023004"/>
    </source>
</evidence>
<dbReference type="InterPro" id="IPR007167">
    <property type="entry name" value="Fe-transptr_FeoA-like"/>
</dbReference>
<evidence type="ECO:0000313" key="4">
    <source>
        <dbReference type="Proteomes" id="UP000075615"/>
    </source>
</evidence>
<keyword evidence="1" id="KW-0408">Iron</keyword>
<dbReference type="Gene3D" id="2.30.30.90">
    <property type="match status" value="1"/>
</dbReference>
<comment type="caution">
    <text evidence="3">The sequence shown here is derived from an EMBL/GenBank/DDBJ whole genome shotgun (WGS) entry which is preliminary data.</text>
</comment>
<organism evidence="3 4">
    <name type="scientific">Roseivirga echinicomitans</name>
    <dbReference type="NCBI Taxonomy" id="296218"/>
    <lineage>
        <taxon>Bacteria</taxon>
        <taxon>Pseudomonadati</taxon>
        <taxon>Bacteroidota</taxon>
        <taxon>Cytophagia</taxon>
        <taxon>Cytophagales</taxon>
        <taxon>Roseivirgaceae</taxon>
        <taxon>Roseivirga</taxon>
    </lineage>
</organism>
<protein>
    <submittedName>
        <fullName evidence="3">Iron transporter</fullName>
    </submittedName>
</protein>
<proteinExistence type="predicted"/>
<accession>A0A150XYR3</accession>
<name>A0A150XYR3_9BACT</name>
<dbReference type="Pfam" id="PF04023">
    <property type="entry name" value="FeoA"/>
    <property type="match status" value="1"/>
</dbReference>